<dbReference type="PRINTS" id="PR00133">
    <property type="entry name" value="GLHYDRLASE3"/>
</dbReference>
<dbReference type="GO" id="GO:0045493">
    <property type="term" value="P:xylan catabolic process"/>
    <property type="evidence" value="ECO:0007669"/>
    <property type="project" value="InterPro"/>
</dbReference>
<dbReference type="PANTHER" id="PTHR42721:SF3">
    <property type="entry name" value="BETA-D-XYLOSIDASE 5-RELATED"/>
    <property type="match status" value="1"/>
</dbReference>
<name>A0AB33IQR4_9BACT</name>
<evidence type="ECO:0000313" key="5">
    <source>
        <dbReference type="EMBL" id="BFO72078.1"/>
    </source>
</evidence>
<gene>
    <name evidence="5" type="ORF">GTC17253_20440</name>
</gene>
<organism evidence="5">
    <name type="scientific">Prevotella sp. GTC17253</name>
    <dbReference type="NCBI Taxonomy" id="3236793"/>
    <lineage>
        <taxon>Bacteria</taxon>
        <taxon>Pseudomonadati</taxon>
        <taxon>Bacteroidota</taxon>
        <taxon>Bacteroidia</taxon>
        <taxon>Bacteroidales</taxon>
        <taxon>Prevotellaceae</taxon>
        <taxon>Prevotella</taxon>
    </lineage>
</organism>
<sequence length="717" mass="79826">MLLLACSMTVVAQQYPFQNVKLSAEERAADLVSRLTLEEKASQMMNTSPAIPRLGIAGFQWWSEALHGIGRNGTATVFPITMGMAASFDDELLYRVFDAVSDEGRAKYETAKREGSFEQNRGLSFWTPNINIFRDPRWGRGQETYGEDPYLTARMGLAVVEGLQGGRTQNKYYKLLACAKHFAVHSGPEWNRHSFNIEDLPARDLYETYLPAFKTLVQEGDVREVMCAYQRFEGEPCCGSNRLLQQILRNDWNYTGIVTSDCGAVSDFWEPGRHGVAKTPAEASSKAVLSGTDVECGDVYKSLPEAVKAGFISEAQVDRSLRRLFVERIKLGTLDPDSLVSWTKIPQSVIASKEHKALAYEMARRSMVLLQNRNNLLPLRKSGQRIVVMGPNAADSTMLWGNYNGFPTHTTTILAGIQEKSASVRYVKGCGLMRNVVEPKAAGEKSTEVAEEQILRQVGDADVVVFVGGISPRLEGEEMPVNEPGFRGGDRTDIELPQAQRDIIMKLHQMGKRVVFVNCSGSAVGLVPESRHADAIVQAWYGGEFGGKAVADVLFGDYNPSGKLPVTFYKNVGQLPDFEDYRMAGRTYRYFKGEPQFPFGFGLSYTTFKLSNLTYDAQRGVVEIDVKNTGKRDGAETVQIYVRNKADKNGPLKSLRAFKHVEVKAGKTSHVCLEFPRERFEGWDESTNTMRTVPGNYQLSTASTQTPDQLTLDIMLR</sequence>
<evidence type="ECO:0000259" key="4">
    <source>
        <dbReference type="SMART" id="SM01217"/>
    </source>
</evidence>
<dbReference type="Gene3D" id="3.40.50.1700">
    <property type="entry name" value="Glycoside hydrolase family 3 C-terminal domain"/>
    <property type="match status" value="1"/>
</dbReference>
<dbReference type="InterPro" id="IPR036962">
    <property type="entry name" value="Glyco_hydro_3_N_sf"/>
</dbReference>
<dbReference type="PANTHER" id="PTHR42721">
    <property type="entry name" value="SUGAR HYDROLASE-RELATED"/>
    <property type="match status" value="1"/>
</dbReference>
<proteinExistence type="inferred from homology"/>
<comment type="similarity">
    <text evidence="1">Belongs to the glycosyl hydrolase 3 family.</text>
</comment>
<reference evidence="5" key="1">
    <citation type="submission" date="2024-07" db="EMBL/GenBank/DDBJ databases">
        <title>Complete genome sequence of Prevotella sp. YM-2024 GTC17253.</title>
        <authorList>
            <person name="Hayashi M."/>
            <person name="Muto Y."/>
            <person name="Tanaka K."/>
            <person name="Niwa H."/>
        </authorList>
    </citation>
    <scope>NUCLEOTIDE SEQUENCE</scope>
    <source>
        <strain evidence="5">GTC17253</strain>
    </source>
</reference>
<dbReference type="Pfam" id="PF14310">
    <property type="entry name" value="Fn3-like"/>
    <property type="match status" value="1"/>
</dbReference>
<dbReference type="Pfam" id="PF00933">
    <property type="entry name" value="Glyco_hydro_3"/>
    <property type="match status" value="1"/>
</dbReference>
<keyword evidence="2" id="KW-0732">Signal</keyword>
<feature type="domain" description="Fibronectin type III-like" evidence="4">
    <location>
        <begin position="636"/>
        <end position="705"/>
    </location>
</feature>
<evidence type="ECO:0000256" key="2">
    <source>
        <dbReference type="ARBA" id="ARBA00022729"/>
    </source>
</evidence>
<dbReference type="SUPFAM" id="SSF52279">
    <property type="entry name" value="Beta-D-glucan exohydrolase, C-terminal domain"/>
    <property type="match status" value="1"/>
</dbReference>
<evidence type="ECO:0000256" key="1">
    <source>
        <dbReference type="ARBA" id="ARBA00005336"/>
    </source>
</evidence>
<dbReference type="InterPro" id="IPR013783">
    <property type="entry name" value="Ig-like_fold"/>
</dbReference>
<dbReference type="InterPro" id="IPR001764">
    <property type="entry name" value="Glyco_hydro_3_N"/>
</dbReference>
<dbReference type="Pfam" id="PF01915">
    <property type="entry name" value="Glyco_hydro_3_C"/>
    <property type="match status" value="1"/>
</dbReference>
<dbReference type="InterPro" id="IPR036881">
    <property type="entry name" value="Glyco_hydro_3_C_sf"/>
</dbReference>
<accession>A0AB33IQR4</accession>
<dbReference type="AlphaFoldDB" id="A0AB33IQR4"/>
<dbReference type="InterPro" id="IPR002772">
    <property type="entry name" value="Glyco_hydro_3_C"/>
</dbReference>
<dbReference type="Gene3D" id="3.20.20.300">
    <property type="entry name" value="Glycoside hydrolase, family 3, N-terminal domain"/>
    <property type="match status" value="1"/>
</dbReference>
<protein>
    <recommendedName>
        <fullName evidence="4">Fibronectin type III-like domain-containing protein</fullName>
    </recommendedName>
</protein>
<dbReference type="InterPro" id="IPR044993">
    <property type="entry name" value="BXL"/>
</dbReference>
<dbReference type="EMBL" id="AP035785">
    <property type="protein sequence ID" value="BFO72078.1"/>
    <property type="molecule type" value="Genomic_DNA"/>
</dbReference>
<dbReference type="Gene3D" id="2.60.40.10">
    <property type="entry name" value="Immunoglobulins"/>
    <property type="match status" value="1"/>
</dbReference>
<dbReference type="SMART" id="SM01217">
    <property type="entry name" value="Fn3_like"/>
    <property type="match status" value="1"/>
</dbReference>
<dbReference type="InterPro" id="IPR017853">
    <property type="entry name" value="GH"/>
</dbReference>
<keyword evidence="3" id="KW-0378">Hydrolase</keyword>
<evidence type="ECO:0000256" key="3">
    <source>
        <dbReference type="ARBA" id="ARBA00022801"/>
    </source>
</evidence>
<dbReference type="GO" id="GO:0046556">
    <property type="term" value="F:alpha-L-arabinofuranosidase activity"/>
    <property type="evidence" value="ECO:0007669"/>
    <property type="project" value="TreeGrafter"/>
</dbReference>
<dbReference type="GO" id="GO:0009044">
    <property type="term" value="F:xylan 1,4-beta-xylosidase activity"/>
    <property type="evidence" value="ECO:0007669"/>
    <property type="project" value="InterPro"/>
</dbReference>
<dbReference type="InterPro" id="IPR026891">
    <property type="entry name" value="Fn3-like"/>
</dbReference>
<dbReference type="GO" id="GO:0031222">
    <property type="term" value="P:arabinan catabolic process"/>
    <property type="evidence" value="ECO:0007669"/>
    <property type="project" value="TreeGrafter"/>
</dbReference>
<dbReference type="SUPFAM" id="SSF51445">
    <property type="entry name" value="(Trans)glycosidases"/>
    <property type="match status" value="1"/>
</dbReference>